<dbReference type="SMART" id="SM00347">
    <property type="entry name" value="HTH_MARR"/>
    <property type="match status" value="1"/>
</dbReference>
<reference evidence="2 3" key="1">
    <citation type="submission" date="2018-10" db="EMBL/GenBank/DDBJ databases">
        <title>Marmoricola sp. 4Q3S-7 whole genome shotgun sequence.</title>
        <authorList>
            <person name="Li F."/>
        </authorList>
    </citation>
    <scope>NUCLEOTIDE SEQUENCE [LARGE SCALE GENOMIC DNA]</scope>
    <source>
        <strain evidence="2 3">4Q3S-7</strain>
    </source>
</reference>
<dbReference type="InterPro" id="IPR000835">
    <property type="entry name" value="HTH_MarR-typ"/>
</dbReference>
<sequence>MTRAKQRSVDLLEQEIGVMVRRIKAVMAERARTVHPELSTPSYLMLSFLAENGPMRSTELADRFNIDKGAISRQVHHLCELGLIARTPDPEDGRAQQIEVNDKGRARLAETARSRRALLEQRLETWSAEELSDFVDALTRYNESLEPTVVSERG</sequence>
<dbReference type="EMBL" id="RDBE01000010">
    <property type="protein sequence ID" value="RLV48328.1"/>
    <property type="molecule type" value="Genomic_DNA"/>
</dbReference>
<evidence type="ECO:0000313" key="2">
    <source>
        <dbReference type="EMBL" id="RLV48328.1"/>
    </source>
</evidence>
<gene>
    <name evidence="2" type="ORF">D9V37_14955</name>
</gene>
<feature type="domain" description="HTH marR-type" evidence="1">
    <location>
        <begin position="9"/>
        <end position="143"/>
    </location>
</feature>
<dbReference type="PANTHER" id="PTHR33164:SF57">
    <property type="entry name" value="MARR-FAMILY TRANSCRIPTIONAL REGULATOR"/>
    <property type="match status" value="1"/>
</dbReference>
<dbReference type="Proteomes" id="UP000281708">
    <property type="component" value="Unassembled WGS sequence"/>
</dbReference>
<dbReference type="GO" id="GO:0006950">
    <property type="term" value="P:response to stress"/>
    <property type="evidence" value="ECO:0007669"/>
    <property type="project" value="TreeGrafter"/>
</dbReference>
<dbReference type="InterPro" id="IPR039422">
    <property type="entry name" value="MarR/SlyA-like"/>
</dbReference>
<dbReference type="OrthoDB" id="122135at2"/>
<name>A0A3L8P1M7_9ACTN</name>
<evidence type="ECO:0000313" key="3">
    <source>
        <dbReference type="Proteomes" id="UP000281708"/>
    </source>
</evidence>
<dbReference type="AlphaFoldDB" id="A0A3L8P1M7"/>
<dbReference type="InterPro" id="IPR036388">
    <property type="entry name" value="WH-like_DNA-bd_sf"/>
</dbReference>
<organism evidence="2 3">
    <name type="scientific">Nocardioides mangrovicus</name>
    <dbReference type="NCBI Taxonomy" id="2478913"/>
    <lineage>
        <taxon>Bacteria</taxon>
        <taxon>Bacillati</taxon>
        <taxon>Actinomycetota</taxon>
        <taxon>Actinomycetes</taxon>
        <taxon>Propionibacteriales</taxon>
        <taxon>Nocardioidaceae</taxon>
        <taxon>Nocardioides</taxon>
    </lineage>
</organism>
<evidence type="ECO:0000259" key="1">
    <source>
        <dbReference type="PROSITE" id="PS50995"/>
    </source>
</evidence>
<dbReference type="Pfam" id="PF12802">
    <property type="entry name" value="MarR_2"/>
    <property type="match status" value="1"/>
</dbReference>
<accession>A0A3L8P1M7</accession>
<dbReference type="PROSITE" id="PS50995">
    <property type="entry name" value="HTH_MARR_2"/>
    <property type="match status" value="1"/>
</dbReference>
<dbReference type="PANTHER" id="PTHR33164">
    <property type="entry name" value="TRANSCRIPTIONAL REGULATOR, MARR FAMILY"/>
    <property type="match status" value="1"/>
</dbReference>
<dbReference type="RefSeq" id="WP_121807830.1">
    <property type="nucleotide sequence ID" value="NZ_RDBE01000010.1"/>
</dbReference>
<dbReference type="InterPro" id="IPR036390">
    <property type="entry name" value="WH_DNA-bd_sf"/>
</dbReference>
<protein>
    <submittedName>
        <fullName evidence="2">MarR family transcriptional regulator</fullName>
    </submittedName>
</protein>
<comment type="caution">
    <text evidence="2">The sequence shown here is derived from an EMBL/GenBank/DDBJ whole genome shotgun (WGS) entry which is preliminary data.</text>
</comment>
<dbReference type="Gene3D" id="1.10.10.10">
    <property type="entry name" value="Winged helix-like DNA-binding domain superfamily/Winged helix DNA-binding domain"/>
    <property type="match status" value="1"/>
</dbReference>
<dbReference type="SUPFAM" id="SSF46785">
    <property type="entry name" value="Winged helix' DNA-binding domain"/>
    <property type="match status" value="1"/>
</dbReference>
<dbReference type="GO" id="GO:0003700">
    <property type="term" value="F:DNA-binding transcription factor activity"/>
    <property type="evidence" value="ECO:0007669"/>
    <property type="project" value="InterPro"/>
</dbReference>
<proteinExistence type="predicted"/>
<keyword evidence="3" id="KW-1185">Reference proteome</keyword>